<dbReference type="EMBL" id="MTYH01000013">
    <property type="protein sequence ID" value="PNP47503.1"/>
    <property type="molecule type" value="Genomic_DNA"/>
</dbReference>
<reference evidence="4 5" key="1">
    <citation type="journal article" date="2016" name="Genome Announc.">
        <title>Draft Whole-Genome Sequence of Trichoderma gamsii T6085, a Promising Biocontrol Agent of Fusarium Head Blight on Wheat.</title>
        <authorList>
            <person name="Baroncelli R."/>
            <person name="Zapparata A."/>
            <person name="Piaggeschi G."/>
            <person name="Sarrocco S."/>
            <person name="Vannacci G."/>
        </authorList>
    </citation>
    <scope>NUCLEOTIDE SEQUENCE [LARGE SCALE GENOMIC DNA]</scope>
    <source>
        <strain evidence="4 5">T6085</strain>
    </source>
</reference>
<keyword evidence="2" id="KW-0732">Signal</keyword>
<feature type="chain" id="PRO_5014528234" evidence="2">
    <location>
        <begin position="18"/>
        <end position="196"/>
    </location>
</feature>
<dbReference type="Proteomes" id="UP000054821">
    <property type="component" value="Unassembled WGS sequence"/>
</dbReference>
<gene>
    <name evidence="4" type="ORF">TGAM01_v203211</name>
    <name evidence="3" type="ORF">TGAMA5MH_01324</name>
</gene>
<comment type="caution">
    <text evidence="3">The sequence shown here is derived from an EMBL/GenBank/DDBJ whole genome shotgun (WGS) entry which is preliminary data.</text>
</comment>
<feature type="region of interest" description="Disordered" evidence="1">
    <location>
        <begin position="112"/>
        <end position="168"/>
    </location>
</feature>
<evidence type="ECO:0000313" key="5">
    <source>
        <dbReference type="Proteomes" id="UP000054821"/>
    </source>
</evidence>
<dbReference type="Proteomes" id="UP000236546">
    <property type="component" value="Unassembled WGS sequence"/>
</dbReference>
<reference evidence="4" key="3">
    <citation type="submission" date="2017-08" db="EMBL/GenBank/DDBJ databases">
        <title>Trichoderma gamsii strain T6085, whole genome shotgun sequencing project.</title>
        <authorList>
            <person name="Baroncelli R."/>
        </authorList>
    </citation>
    <scope>NUCLEOTIDE SEQUENCE</scope>
    <source>
        <strain evidence="4">T6085</strain>
    </source>
</reference>
<evidence type="ECO:0000313" key="4">
    <source>
        <dbReference type="EMBL" id="PON28074.1"/>
    </source>
</evidence>
<proteinExistence type="predicted"/>
<organism evidence="3 6">
    <name type="scientific">Trichoderma gamsii</name>
    <dbReference type="NCBI Taxonomy" id="398673"/>
    <lineage>
        <taxon>Eukaryota</taxon>
        <taxon>Fungi</taxon>
        <taxon>Dikarya</taxon>
        <taxon>Ascomycota</taxon>
        <taxon>Pezizomycotina</taxon>
        <taxon>Sordariomycetes</taxon>
        <taxon>Hypocreomycetidae</taxon>
        <taxon>Hypocreales</taxon>
        <taxon>Hypocreaceae</taxon>
        <taxon>Trichoderma</taxon>
    </lineage>
</organism>
<protein>
    <submittedName>
        <fullName evidence="3">Uncharacterized protein</fullName>
    </submittedName>
</protein>
<sequence length="196" mass="18673">MRFSVLLSGLFAAVAVAESTASAPATAVSLSPAQASQAACFKACAAGDVDCQAHCVAVPSPDRGQVNATTQCVAACPQGKGTAADNKAYGDCVQGCIGKNYFVSSKGTPQATGAAGGNNAQNSNTDTAAAPTGTDSSSTGTETGAASTGSSATKSSNTSGSKTGTAAAQTSTHNAAPAIIASGGAFVGVIAALLAM</sequence>
<dbReference type="OrthoDB" id="5597238at2759"/>
<feature type="signal peptide" evidence="2">
    <location>
        <begin position="1"/>
        <end position="17"/>
    </location>
</feature>
<name>A0A0W7VTI3_9HYPO</name>
<dbReference type="EMBL" id="JPDN02000008">
    <property type="protein sequence ID" value="PON28074.1"/>
    <property type="molecule type" value="Genomic_DNA"/>
</dbReference>
<keyword evidence="5" id="KW-1185">Reference proteome</keyword>
<evidence type="ECO:0000256" key="2">
    <source>
        <dbReference type="SAM" id="SignalP"/>
    </source>
</evidence>
<evidence type="ECO:0000313" key="3">
    <source>
        <dbReference type="EMBL" id="PNP47503.1"/>
    </source>
</evidence>
<evidence type="ECO:0000313" key="6">
    <source>
        <dbReference type="Proteomes" id="UP000236546"/>
    </source>
</evidence>
<dbReference type="RefSeq" id="XP_018662770.1">
    <property type="nucleotide sequence ID" value="XM_018804032.1"/>
</dbReference>
<dbReference type="AlphaFoldDB" id="A0A0W7VTI3"/>
<reference evidence="3 6" key="2">
    <citation type="submission" date="2017-02" db="EMBL/GenBank/DDBJ databases">
        <title>Genomes of Trichoderma spp. with biocontrol activity.</title>
        <authorList>
            <person name="Gardiner D."/>
            <person name="Kazan K."/>
            <person name="Vos C."/>
            <person name="Harvey P."/>
        </authorList>
    </citation>
    <scope>NUCLEOTIDE SEQUENCE [LARGE SCALE GENOMIC DNA]</scope>
    <source>
        <strain evidence="3 6">A5MH</strain>
    </source>
</reference>
<dbReference type="STRING" id="398673.A0A0W7VTI3"/>
<accession>A0A0W7VTI3</accession>
<evidence type="ECO:0000256" key="1">
    <source>
        <dbReference type="SAM" id="MobiDB-lite"/>
    </source>
</evidence>
<dbReference type="GeneID" id="29984115"/>